<dbReference type="InterPro" id="IPR014721">
    <property type="entry name" value="Ribsml_uS5_D2-typ_fold_subgr"/>
</dbReference>
<dbReference type="SMART" id="SM00382">
    <property type="entry name" value="AAA"/>
    <property type="match status" value="1"/>
</dbReference>
<dbReference type="EMBL" id="MEWR01000018">
    <property type="protein sequence ID" value="OGC81816.1"/>
    <property type="molecule type" value="Genomic_DNA"/>
</dbReference>
<dbReference type="Pfam" id="PF13481">
    <property type="entry name" value="AAA_25"/>
    <property type="match status" value="1"/>
</dbReference>
<dbReference type="SUPFAM" id="SSF52540">
    <property type="entry name" value="P-loop containing nucleoside triphosphate hydrolases"/>
    <property type="match status" value="1"/>
</dbReference>
<dbReference type="STRING" id="1817814.A2V81_01780"/>
<reference evidence="3 4" key="1">
    <citation type="journal article" date="2016" name="Nat. Commun.">
        <title>Thousands of microbial genomes shed light on interconnected biogeochemical processes in an aquifer system.</title>
        <authorList>
            <person name="Anantharaman K."/>
            <person name="Brown C.T."/>
            <person name="Hug L.A."/>
            <person name="Sharon I."/>
            <person name="Castelle C.J."/>
            <person name="Probst A.J."/>
            <person name="Thomas B.C."/>
            <person name="Singh A."/>
            <person name="Wilkins M.J."/>
            <person name="Karaoz U."/>
            <person name="Brodie E.L."/>
            <person name="Williams K.H."/>
            <person name="Hubbard S.S."/>
            <person name="Banfield J.F."/>
        </authorList>
    </citation>
    <scope>NUCLEOTIDE SEQUENCE [LARGE SCALE GENOMIC DNA]</scope>
</reference>
<accession>A0A1F4XJJ3</accession>
<evidence type="ECO:0000256" key="1">
    <source>
        <dbReference type="ARBA" id="ARBA00022723"/>
    </source>
</evidence>
<proteinExistence type="predicted"/>
<dbReference type="InterPro" id="IPR041166">
    <property type="entry name" value="Rubredoxin_2"/>
</dbReference>
<dbReference type="Gene3D" id="3.40.50.300">
    <property type="entry name" value="P-loop containing nucleotide triphosphate hydrolases"/>
    <property type="match status" value="1"/>
</dbReference>
<comment type="caution">
    <text evidence="3">The sequence shown here is derived from an EMBL/GenBank/DDBJ whole genome shotgun (WGS) entry which is preliminary data.</text>
</comment>
<keyword evidence="1" id="KW-0479">Metal-binding</keyword>
<dbReference type="GO" id="GO:0000725">
    <property type="term" value="P:recombinational repair"/>
    <property type="evidence" value="ECO:0007669"/>
    <property type="project" value="TreeGrafter"/>
</dbReference>
<dbReference type="Proteomes" id="UP000177614">
    <property type="component" value="Unassembled WGS sequence"/>
</dbReference>
<dbReference type="InterPro" id="IPR020568">
    <property type="entry name" value="Ribosomal_Su5_D2-typ_SF"/>
</dbReference>
<dbReference type="InterPro" id="IPR027417">
    <property type="entry name" value="P-loop_NTPase"/>
</dbReference>
<name>A0A1F4XJJ3_9BACT</name>
<dbReference type="PRINTS" id="PR01874">
    <property type="entry name" value="DNAREPAIRADA"/>
</dbReference>
<evidence type="ECO:0000313" key="3">
    <source>
        <dbReference type="EMBL" id="OGC81816.1"/>
    </source>
</evidence>
<sequence length="428" mass="47489">MFSCTECGFETKKWQGRCSECGNWNSLVEKISSFKKQSASSVQIIEPVALVDIDVSVIAQKPILEIPLQEVAGVMRKALLPGGLLLLGGEPGIGKSTLVLQFASYLQAKQKMLYISGEETLAQLRIRAERLAASQELRCLMLADIDMIADYLHNEKELPHIIVIDSLHVLYSTRSAGNVGSVSQVKYAVDILRRIAKEKNILIITIGHVTKDGDIAGPKMLEHMVDAVFYLEGERDGNIRFLRAVKNRFDAVNTLGVLEMTESGFKDAANPDLIFWQQEKPEIGTALGMIRQGKRIFVTEVQALVVPTDFGYPRRTSLGYDLNRLHTVLAVLQRQLDLPFNKHDVYIKLKAGLQTDDTTLDTAVALALISSHQRKVVNEHLIAVGEITLNGHISKVSDDYSREAKKRGLKFLPILHVSDLQSILPLPG</sequence>
<feature type="domain" description="AAA+ ATPase" evidence="2">
    <location>
        <begin position="81"/>
        <end position="235"/>
    </location>
</feature>
<organism evidence="3 4">
    <name type="scientific">Candidatus Abawacabacteria bacterium RBG_16_42_10</name>
    <dbReference type="NCBI Taxonomy" id="1817814"/>
    <lineage>
        <taxon>Bacteria</taxon>
        <taxon>Candidatus Abawacaibacteriota</taxon>
    </lineage>
</organism>
<dbReference type="AlphaFoldDB" id="A0A1F4XJJ3"/>
<evidence type="ECO:0000313" key="4">
    <source>
        <dbReference type="Proteomes" id="UP000177614"/>
    </source>
</evidence>
<dbReference type="Pfam" id="PF18073">
    <property type="entry name" value="Zn_ribbon_LapB"/>
    <property type="match status" value="1"/>
</dbReference>
<gene>
    <name evidence="3" type="ORF">A2V81_01780</name>
</gene>
<dbReference type="PANTHER" id="PTHR32472">
    <property type="entry name" value="DNA REPAIR PROTEIN RADA"/>
    <property type="match status" value="1"/>
</dbReference>
<evidence type="ECO:0000259" key="2">
    <source>
        <dbReference type="SMART" id="SM00382"/>
    </source>
</evidence>
<dbReference type="GO" id="GO:0005829">
    <property type="term" value="C:cytosol"/>
    <property type="evidence" value="ECO:0007669"/>
    <property type="project" value="TreeGrafter"/>
</dbReference>
<dbReference type="SUPFAM" id="SSF54211">
    <property type="entry name" value="Ribosomal protein S5 domain 2-like"/>
    <property type="match status" value="1"/>
</dbReference>
<dbReference type="GO" id="GO:0046872">
    <property type="term" value="F:metal ion binding"/>
    <property type="evidence" value="ECO:0007669"/>
    <property type="project" value="UniProtKB-KW"/>
</dbReference>
<dbReference type="PANTHER" id="PTHR32472:SF10">
    <property type="entry name" value="DNA REPAIR PROTEIN RADA-LIKE PROTEIN"/>
    <property type="match status" value="1"/>
</dbReference>
<protein>
    <recommendedName>
        <fullName evidence="2">AAA+ ATPase domain-containing protein</fullName>
    </recommendedName>
</protein>
<dbReference type="Gene3D" id="3.30.230.10">
    <property type="match status" value="1"/>
</dbReference>
<dbReference type="InterPro" id="IPR003593">
    <property type="entry name" value="AAA+_ATPase"/>
</dbReference>